<organism evidence="2 3">
    <name type="scientific">Phytophthora nicotianae P10297</name>
    <dbReference type="NCBI Taxonomy" id="1317064"/>
    <lineage>
        <taxon>Eukaryota</taxon>
        <taxon>Sar</taxon>
        <taxon>Stramenopiles</taxon>
        <taxon>Oomycota</taxon>
        <taxon>Peronosporomycetes</taxon>
        <taxon>Peronosporales</taxon>
        <taxon>Peronosporaceae</taxon>
        <taxon>Phytophthora</taxon>
    </lineage>
</organism>
<dbReference type="AlphaFoldDB" id="W2YM96"/>
<evidence type="ECO:0000256" key="1">
    <source>
        <dbReference type="SAM" id="MobiDB-lite"/>
    </source>
</evidence>
<reference evidence="2 3" key="1">
    <citation type="submission" date="2013-11" db="EMBL/GenBank/DDBJ databases">
        <title>The Genome Sequence of Phytophthora parasitica P10297.</title>
        <authorList>
            <consortium name="The Broad Institute Genomics Platform"/>
            <person name="Russ C."/>
            <person name="Tyler B."/>
            <person name="Panabieres F."/>
            <person name="Shan W."/>
            <person name="Tripathy S."/>
            <person name="Grunwald N."/>
            <person name="Machado M."/>
            <person name="Johnson C.S."/>
            <person name="Walker B."/>
            <person name="Young S.K."/>
            <person name="Zeng Q."/>
            <person name="Gargeya S."/>
            <person name="Fitzgerald M."/>
            <person name="Haas B."/>
            <person name="Abouelleil A."/>
            <person name="Allen A.W."/>
            <person name="Alvarado L."/>
            <person name="Arachchi H.M."/>
            <person name="Berlin A.M."/>
            <person name="Chapman S.B."/>
            <person name="Gainer-Dewar J."/>
            <person name="Goldberg J."/>
            <person name="Griggs A."/>
            <person name="Gujja S."/>
            <person name="Hansen M."/>
            <person name="Howarth C."/>
            <person name="Imamovic A."/>
            <person name="Ireland A."/>
            <person name="Larimer J."/>
            <person name="McCowan C."/>
            <person name="Murphy C."/>
            <person name="Pearson M."/>
            <person name="Poon T.W."/>
            <person name="Priest M."/>
            <person name="Roberts A."/>
            <person name="Saif S."/>
            <person name="Shea T."/>
            <person name="Sisk P."/>
            <person name="Sykes S."/>
            <person name="Wortman J."/>
            <person name="Nusbaum C."/>
            <person name="Birren B."/>
        </authorList>
    </citation>
    <scope>NUCLEOTIDE SEQUENCE [LARGE SCALE GENOMIC DNA]</scope>
    <source>
        <strain evidence="2 3">P10297</strain>
    </source>
</reference>
<feature type="compositionally biased region" description="Basic and acidic residues" evidence="1">
    <location>
        <begin position="85"/>
        <end position="106"/>
    </location>
</feature>
<proteinExistence type="predicted"/>
<name>W2YM96_PHYNI</name>
<comment type="caution">
    <text evidence="2">The sequence shown here is derived from an EMBL/GenBank/DDBJ whole genome shotgun (WGS) entry which is preliminary data.</text>
</comment>
<feature type="non-terminal residue" evidence="2">
    <location>
        <position position="1"/>
    </location>
</feature>
<protein>
    <submittedName>
        <fullName evidence="2">Uncharacterized protein</fullName>
    </submittedName>
</protein>
<sequence>EVWYDHMRKLTSRLRIFVSKNKSANPNNTPVRVRLTVMYVNKVMGSALGHLQEDDPMWWSNFYESLRCIEYQSSTWTMALVNSTTHEKQEEGRRSREDRGKRDQDRPPAIPGADKNRASATRLVSHALEVHETAVETRVPHLLTKRVESMDGVENLVIRDALDR</sequence>
<accession>W2YM96</accession>
<dbReference type="EMBL" id="ANIY01003368">
    <property type="protein sequence ID" value="ETP36051.1"/>
    <property type="molecule type" value="Genomic_DNA"/>
</dbReference>
<evidence type="ECO:0000313" key="2">
    <source>
        <dbReference type="EMBL" id="ETP36051.1"/>
    </source>
</evidence>
<evidence type="ECO:0000313" key="3">
    <source>
        <dbReference type="Proteomes" id="UP000018948"/>
    </source>
</evidence>
<gene>
    <name evidence="2" type="ORF">F442_15911</name>
</gene>
<dbReference type="Proteomes" id="UP000018948">
    <property type="component" value="Unassembled WGS sequence"/>
</dbReference>
<feature type="region of interest" description="Disordered" evidence="1">
    <location>
        <begin position="83"/>
        <end position="118"/>
    </location>
</feature>